<organism evidence="1 2">
    <name type="scientific">Coniosporium tulheliwenetii</name>
    <dbReference type="NCBI Taxonomy" id="3383036"/>
    <lineage>
        <taxon>Eukaryota</taxon>
        <taxon>Fungi</taxon>
        <taxon>Dikarya</taxon>
        <taxon>Ascomycota</taxon>
        <taxon>Pezizomycotina</taxon>
        <taxon>Dothideomycetes</taxon>
        <taxon>Dothideomycetes incertae sedis</taxon>
        <taxon>Coniosporium</taxon>
    </lineage>
</organism>
<dbReference type="EMBL" id="JAPDRP010000027">
    <property type="protein sequence ID" value="KAJ9635411.1"/>
    <property type="molecule type" value="Genomic_DNA"/>
</dbReference>
<protein>
    <submittedName>
        <fullName evidence="1">Uncharacterized protein</fullName>
    </submittedName>
</protein>
<name>A0ACC2YJ78_9PEZI</name>
<dbReference type="Proteomes" id="UP001172680">
    <property type="component" value="Unassembled WGS sequence"/>
</dbReference>
<proteinExistence type="predicted"/>
<evidence type="ECO:0000313" key="1">
    <source>
        <dbReference type="EMBL" id="KAJ9635411.1"/>
    </source>
</evidence>
<comment type="caution">
    <text evidence="1">The sequence shown here is derived from an EMBL/GenBank/DDBJ whole genome shotgun (WGS) entry which is preliminary data.</text>
</comment>
<evidence type="ECO:0000313" key="2">
    <source>
        <dbReference type="Proteomes" id="UP001172680"/>
    </source>
</evidence>
<sequence>MAKDKDRTLNPAAAQRKAEKQKALKKGKQAVQAQRNERLAKKNPDRLARQIEELKELEQGGGLKPRDKQTLEGLEKELRAVRRAREALGDAAPKFSSRPPRREDGREGEGSRGARGGGRDRGVLGKRRRDGSPVGNADRDESSETDEDVRNIPMPRDTPPPIPGRQRSRNPNEEPLGSAPRVPHALPPKPAAQTVYASAPVVRDLRKEAARFMPAAVAQKMRAARGEGRLLEAEELERLERAGYGDARGAAGEAERGWGRLAEEEEAFERELREVEAESVGVGVEAEGGGGGGGRRVQVEDVEDDGL</sequence>
<accession>A0ACC2YJ78</accession>
<keyword evidence="2" id="KW-1185">Reference proteome</keyword>
<reference evidence="1" key="1">
    <citation type="submission" date="2022-10" db="EMBL/GenBank/DDBJ databases">
        <title>Culturing micro-colonial fungi from biological soil crusts in the Mojave desert and describing Neophaeococcomyces mojavensis, and introducing the new genera and species Taxawa tesnikishii.</title>
        <authorList>
            <person name="Kurbessoian T."/>
            <person name="Stajich J.E."/>
        </authorList>
    </citation>
    <scope>NUCLEOTIDE SEQUENCE</scope>
    <source>
        <strain evidence="1">JES_115</strain>
    </source>
</reference>
<gene>
    <name evidence="1" type="ORF">H2199_008414</name>
</gene>